<protein>
    <recommendedName>
        <fullName evidence="5">GAT domain-containing protein</fullName>
    </recommendedName>
</protein>
<reference evidence="3 4" key="1">
    <citation type="submission" date="2019-09" db="EMBL/GenBank/DDBJ databases">
        <title>A chromosome-level genome assembly of the Chinese tupelo Nyssa sinensis.</title>
        <authorList>
            <person name="Yang X."/>
            <person name="Kang M."/>
            <person name="Yang Y."/>
            <person name="Xiong H."/>
            <person name="Wang M."/>
            <person name="Zhang Z."/>
            <person name="Wang Z."/>
            <person name="Wu H."/>
            <person name="Ma T."/>
            <person name="Liu J."/>
            <person name="Xi Z."/>
        </authorList>
    </citation>
    <scope>NUCLEOTIDE SEQUENCE [LARGE SCALE GENOMIC DNA]</scope>
    <source>
        <strain evidence="3">J267</strain>
        <tissue evidence="3">Leaf</tissue>
    </source>
</reference>
<accession>A0A5J5AKS3</accession>
<dbReference type="AlphaFoldDB" id="A0A5J5AKS3"/>
<evidence type="ECO:0000256" key="2">
    <source>
        <dbReference type="SAM" id="MobiDB-lite"/>
    </source>
</evidence>
<dbReference type="PANTHER" id="PTHR45898">
    <property type="entry name" value="TOM1-LIKE PROTEIN"/>
    <property type="match status" value="1"/>
</dbReference>
<dbReference type="EMBL" id="CM018043">
    <property type="protein sequence ID" value="KAA8531260.1"/>
    <property type="molecule type" value="Genomic_DNA"/>
</dbReference>
<evidence type="ECO:0008006" key="5">
    <source>
        <dbReference type="Google" id="ProtNLM"/>
    </source>
</evidence>
<feature type="compositionally biased region" description="Basic and acidic residues" evidence="2">
    <location>
        <begin position="198"/>
        <end position="211"/>
    </location>
</feature>
<sequence>MNPTNLARLDEPLITLWGQMQTRITEKYLSRPVDERETVNFGDLEEKREVQQVDTLVGSVEEEEVVDNQEDDDNCLNVTRDEKVVSRAIDLNEQLEKVLARHDALVSGWSTSTLNHFHHEEVDEEEEAEQLFRRIRKGKACAQPEDEEHQVEQPLGLVGSSIPGERMHRPLIRPLSLEPSQEPNGLQPAVAIPPPPAKHIERERFFQENKLDGSGLAGHMRGLSLHSRNASSSRSGSLDSSD</sequence>
<organism evidence="3 4">
    <name type="scientific">Nyssa sinensis</name>
    <dbReference type="NCBI Taxonomy" id="561372"/>
    <lineage>
        <taxon>Eukaryota</taxon>
        <taxon>Viridiplantae</taxon>
        <taxon>Streptophyta</taxon>
        <taxon>Embryophyta</taxon>
        <taxon>Tracheophyta</taxon>
        <taxon>Spermatophyta</taxon>
        <taxon>Magnoliopsida</taxon>
        <taxon>eudicotyledons</taxon>
        <taxon>Gunneridae</taxon>
        <taxon>Pentapetalae</taxon>
        <taxon>asterids</taxon>
        <taxon>Cornales</taxon>
        <taxon>Nyssaceae</taxon>
        <taxon>Nyssa</taxon>
    </lineage>
</organism>
<dbReference type="GO" id="GO:0043130">
    <property type="term" value="F:ubiquitin binding"/>
    <property type="evidence" value="ECO:0007669"/>
    <property type="project" value="InterPro"/>
</dbReference>
<dbReference type="GO" id="GO:0043328">
    <property type="term" value="P:protein transport to vacuole involved in ubiquitin-dependent protein catabolic process via the multivesicular body sorting pathway"/>
    <property type="evidence" value="ECO:0007669"/>
    <property type="project" value="InterPro"/>
</dbReference>
<dbReference type="Proteomes" id="UP000325577">
    <property type="component" value="Linkage Group LG2"/>
</dbReference>
<keyword evidence="4" id="KW-1185">Reference proteome</keyword>
<dbReference type="OrthoDB" id="2018246at2759"/>
<gene>
    <name evidence="3" type="ORF">F0562_005981</name>
</gene>
<dbReference type="GO" id="GO:0035091">
    <property type="term" value="F:phosphatidylinositol binding"/>
    <property type="evidence" value="ECO:0007669"/>
    <property type="project" value="InterPro"/>
</dbReference>
<evidence type="ECO:0000313" key="4">
    <source>
        <dbReference type="Proteomes" id="UP000325577"/>
    </source>
</evidence>
<dbReference type="InterPro" id="IPR044836">
    <property type="entry name" value="TOL_plant"/>
</dbReference>
<evidence type="ECO:0000256" key="1">
    <source>
        <dbReference type="ARBA" id="ARBA00007708"/>
    </source>
</evidence>
<feature type="region of interest" description="Disordered" evidence="2">
    <location>
        <begin position="177"/>
        <end position="242"/>
    </location>
</feature>
<proteinExistence type="inferred from homology"/>
<dbReference type="PANTHER" id="PTHR45898:SF3">
    <property type="entry name" value="TOM1-LIKE PROTEIN 5"/>
    <property type="match status" value="1"/>
</dbReference>
<evidence type="ECO:0000313" key="3">
    <source>
        <dbReference type="EMBL" id="KAA8531260.1"/>
    </source>
</evidence>
<comment type="similarity">
    <text evidence="1">Belongs to the TOM1 family.</text>
</comment>
<feature type="compositionally biased region" description="Low complexity" evidence="2">
    <location>
        <begin position="222"/>
        <end position="242"/>
    </location>
</feature>
<name>A0A5J5AKS3_9ASTE</name>